<dbReference type="PROSITE" id="PS50927">
    <property type="entry name" value="BULB_LECTIN"/>
    <property type="match status" value="1"/>
</dbReference>
<dbReference type="PROSITE" id="PS50948">
    <property type="entry name" value="PAN"/>
    <property type="match status" value="1"/>
</dbReference>
<dbReference type="Pfam" id="PF08276">
    <property type="entry name" value="PAN_2"/>
    <property type="match status" value="1"/>
</dbReference>
<evidence type="ECO:0000256" key="8">
    <source>
        <dbReference type="ARBA" id="ARBA00022840"/>
    </source>
</evidence>
<keyword evidence="5 17" id="KW-0732">Signal</keyword>
<dbReference type="Proteomes" id="UP001159364">
    <property type="component" value="Linkage Group LG05"/>
</dbReference>
<dbReference type="SMART" id="SM00220">
    <property type="entry name" value="S_TKc"/>
    <property type="match status" value="1"/>
</dbReference>
<accession>A0AAV8TAJ6</accession>
<dbReference type="PANTHER" id="PTHR27002">
    <property type="entry name" value="RECEPTOR-LIKE SERINE/THREONINE-PROTEIN KINASE SD1-8"/>
    <property type="match status" value="1"/>
</dbReference>
<keyword evidence="16" id="KW-1133">Transmembrane helix</keyword>
<evidence type="ECO:0000256" key="5">
    <source>
        <dbReference type="ARBA" id="ARBA00022729"/>
    </source>
</evidence>
<dbReference type="Gene3D" id="1.10.510.10">
    <property type="entry name" value="Transferase(Phosphotransferase) domain 1"/>
    <property type="match status" value="1"/>
</dbReference>
<dbReference type="FunFam" id="1.10.510.10:FF:000060">
    <property type="entry name" value="G-type lectin S-receptor-like serine/threonine-protein kinase"/>
    <property type="match status" value="1"/>
</dbReference>
<organism evidence="21 22">
    <name type="scientific">Erythroxylum novogranatense</name>
    <dbReference type="NCBI Taxonomy" id="1862640"/>
    <lineage>
        <taxon>Eukaryota</taxon>
        <taxon>Viridiplantae</taxon>
        <taxon>Streptophyta</taxon>
        <taxon>Embryophyta</taxon>
        <taxon>Tracheophyta</taxon>
        <taxon>Spermatophyta</taxon>
        <taxon>Magnoliopsida</taxon>
        <taxon>eudicotyledons</taxon>
        <taxon>Gunneridae</taxon>
        <taxon>Pentapetalae</taxon>
        <taxon>rosids</taxon>
        <taxon>fabids</taxon>
        <taxon>Malpighiales</taxon>
        <taxon>Erythroxylaceae</taxon>
        <taxon>Erythroxylum</taxon>
    </lineage>
</organism>
<dbReference type="InterPro" id="IPR001245">
    <property type="entry name" value="Ser-Thr/Tyr_kinase_cat_dom"/>
</dbReference>
<dbReference type="Pfam" id="PF01453">
    <property type="entry name" value="B_lectin"/>
    <property type="match status" value="1"/>
</dbReference>
<feature type="chain" id="PRO_5043328386" description="Receptor-like serine/threonine-protein kinase" evidence="17">
    <location>
        <begin position="32"/>
        <end position="869"/>
    </location>
</feature>
<dbReference type="SUPFAM" id="SSF56112">
    <property type="entry name" value="Protein kinase-like (PK-like)"/>
    <property type="match status" value="1"/>
</dbReference>
<feature type="domain" description="Bulb-type lectin" evidence="19">
    <location>
        <begin position="32"/>
        <end position="153"/>
    </location>
</feature>
<dbReference type="InterPro" id="IPR001480">
    <property type="entry name" value="Bulb-type_lectin_dom"/>
</dbReference>
<evidence type="ECO:0000259" key="18">
    <source>
        <dbReference type="PROSITE" id="PS50011"/>
    </source>
</evidence>
<evidence type="ECO:0000256" key="1">
    <source>
        <dbReference type="ARBA" id="ARBA00004251"/>
    </source>
</evidence>
<dbReference type="FunFam" id="3.30.200.20:FF:000195">
    <property type="entry name" value="G-type lectin S-receptor-like serine/threonine-protein kinase"/>
    <property type="match status" value="1"/>
</dbReference>
<dbReference type="PROSITE" id="PS00107">
    <property type="entry name" value="PROTEIN_KINASE_ATP"/>
    <property type="match status" value="1"/>
</dbReference>
<dbReference type="Pfam" id="PF00954">
    <property type="entry name" value="S_locus_glycop"/>
    <property type="match status" value="1"/>
</dbReference>
<dbReference type="SMART" id="SM00473">
    <property type="entry name" value="PAN_AP"/>
    <property type="match status" value="1"/>
</dbReference>
<keyword evidence="2" id="KW-1003">Cell membrane</keyword>
<evidence type="ECO:0000256" key="10">
    <source>
        <dbReference type="ARBA" id="ARBA00023180"/>
    </source>
</evidence>
<evidence type="ECO:0000256" key="15">
    <source>
        <dbReference type="SAM" id="MobiDB-lite"/>
    </source>
</evidence>
<dbReference type="CDD" id="cd01098">
    <property type="entry name" value="PAN_AP_plant"/>
    <property type="match status" value="1"/>
</dbReference>
<keyword evidence="22" id="KW-1185">Reference proteome</keyword>
<feature type="transmembrane region" description="Helical" evidence="16">
    <location>
        <begin position="465"/>
        <end position="486"/>
    </location>
</feature>
<evidence type="ECO:0000313" key="22">
    <source>
        <dbReference type="Proteomes" id="UP001159364"/>
    </source>
</evidence>
<feature type="binding site" evidence="14">
    <location>
        <position position="580"/>
    </location>
    <ligand>
        <name>ATP</name>
        <dbReference type="ChEBI" id="CHEBI:30616"/>
    </ligand>
</feature>
<evidence type="ECO:0000256" key="13">
    <source>
        <dbReference type="PIRNR" id="PIRNR000641"/>
    </source>
</evidence>
<dbReference type="EMBL" id="JAIWQS010000005">
    <property type="protein sequence ID" value="KAJ8763723.1"/>
    <property type="molecule type" value="Genomic_DNA"/>
</dbReference>
<evidence type="ECO:0000256" key="11">
    <source>
        <dbReference type="ARBA" id="ARBA00047899"/>
    </source>
</evidence>
<evidence type="ECO:0000256" key="3">
    <source>
        <dbReference type="ARBA" id="ARBA00022527"/>
    </source>
</evidence>
<dbReference type="InterPro" id="IPR011009">
    <property type="entry name" value="Kinase-like_dom_sf"/>
</dbReference>
<evidence type="ECO:0000256" key="9">
    <source>
        <dbReference type="ARBA" id="ARBA00023157"/>
    </source>
</evidence>
<feature type="domain" description="Apple" evidence="20">
    <location>
        <begin position="346"/>
        <end position="423"/>
    </location>
</feature>
<dbReference type="GO" id="GO:0004674">
    <property type="term" value="F:protein serine/threonine kinase activity"/>
    <property type="evidence" value="ECO:0007669"/>
    <property type="project" value="UniProtKB-KW"/>
</dbReference>
<keyword evidence="8 13" id="KW-0067">ATP-binding</keyword>
<dbReference type="SMART" id="SM00108">
    <property type="entry name" value="B_lectin"/>
    <property type="match status" value="1"/>
</dbReference>
<proteinExistence type="inferred from homology"/>
<evidence type="ECO:0000256" key="14">
    <source>
        <dbReference type="PROSITE-ProRule" id="PRU10141"/>
    </source>
</evidence>
<evidence type="ECO:0000256" key="12">
    <source>
        <dbReference type="ARBA" id="ARBA00048679"/>
    </source>
</evidence>
<dbReference type="InterPro" id="IPR024171">
    <property type="entry name" value="SRK-like_kinase"/>
</dbReference>
<evidence type="ECO:0000256" key="4">
    <source>
        <dbReference type="ARBA" id="ARBA00022679"/>
    </source>
</evidence>
<dbReference type="InterPro" id="IPR003609">
    <property type="entry name" value="Pan_app"/>
</dbReference>
<reference evidence="21 22" key="1">
    <citation type="submission" date="2021-09" db="EMBL/GenBank/DDBJ databases">
        <title>Genomic insights and catalytic innovation underlie evolution of tropane alkaloids biosynthesis.</title>
        <authorList>
            <person name="Wang Y.-J."/>
            <person name="Tian T."/>
            <person name="Huang J.-P."/>
            <person name="Huang S.-X."/>
        </authorList>
    </citation>
    <scope>NUCLEOTIDE SEQUENCE [LARGE SCALE GENOMIC DNA]</scope>
    <source>
        <strain evidence="21">KIB-2018</strain>
        <tissue evidence="21">Leaf</tissue>
    </source>
</reference>
<evidence type="ECO:0000256" key="17">
    <source>
        <dbReference type="SAM" id="SignalP"/>
    </source>
</evidence>
<dbReference type="EC" id="2.7.11.1" evidence="13"/>
<keyword evidence="9" id="KW-1015">Disulfide bond</keyword>
<dbReference type="PROSITE" id="PS50011">
    <property type="entry name" value="PROTEIN_KINASE_DOM"/>
    <property type="match status" value="1"/>
</dbReference>
<keyword evidence="7 13" id="KW-0418">Kinase</keyword>
<sequence>MVAKFLRHMPSSITTLFALCSCCLLCSISSARDNITMDTPLKEGNTLVSAGNIFELGFFSPKNVTGGRYLGIWYKSSQVFVWVANRDQAIYGSRGVFAISNRSICVQDESKKIYWHAGGVDTSYLGNWRLTLLDSGNLVLTPEDDEDRVLWESFNYPTDTLLPGMQMDENFNLTSWTSNDDPKPGAFTFQRDDTRINQYTIKVESTRYWQSGGLNKFIEPENDLHEFISSLINSDGNSVTPSNVPQRSTNKNLTKLIVKFNQSRLVMTFDGRIGLFRRRSGTDSWRLNGLEPRDECSVVDACGIFSICTVQSSPRCNCLPGYIPFSRERWDSRNFSEGCVRASSNCGTYNRNVTFKELKKMKVGNADEVFDRLNLTECEETCHNKCNCHAYSYIPPKRWDPSSHCLIWSDLINNLQDMYSRGLDLNVPVPFDQASEAVNQPEGSPFLASEAVNQHEGFWKKQRPLVTLFAVISTVLIISSVALYLFHYRRKSLGTRGETQASTRTNVAPRFYDSEKQVKDLIDSATLSADYTEGIGVQFVSLECILAATDNFSDVNKLGRGGFGSVYKGIFPGGQEMAIKRLSIDSGQGTEEFKNEVVLIAKLQHRNLVRLLGYCVEGRERLLIYEFLRNKSLDFLLFDRTLCVQLQWELRFNIIKGIGRGLLYLHHDSRLRIIHRDLKVSNVLLDDEMNPKISDFGLARILAGKETDASTQRVVGSYGYMSPEYALDGFFSVKSDVFSFGVVMLEILSGKRNAAYYNSDQAFSLLGYAWRMWKEGRALELMDQAITETCNANKFVKCVNVALLCVQEDPVDRPDMSNVMFMLGNEVATPANPKQPAFVVRRSLSTTASSSSKTQTDVGEITTSTGQGR</sequence>
<evidence type="ECO:0000256" key="7">
    <source>
        <dbReference type="ARBA" id="ARBA00022777"/>
    </source>
</evidence>
<dbReference type="InterPro" id="IPR008271">
    <property type="entry name" value="Ser/Thr_kinase_AS"/>
</dbReference>
<dbReference type="Gene3D" id="2.90.10.10">
    <property type="entry name" value="Bulb-type lectin domain"/>
    <property type="match status" value="1"/>
</dbReference>
<evidence type="ECO:0000256" key="2">
    <source>
        <dbReference type="ARBA" id="ARBA00022475"/>
    </source>
</evidence>
<comment type="catalytic activity">
    <reaction evidence="11 13">
        <text>L-threonyl-[protein] + ATP = O-phospho-L-threonyl-[protein] + ADP + H(+)</text>
        <dbReference type="Rhea" id="RHEA:46608"/>
        <dbReference type="Rhea" id="RHEA-COMP:11060"/>
        <dbReference type="Rhea" id="RHEA-COMP:11605"/>
        <dbReference type="ChEBI" id="CHEBI:15378"/>
        <dbReference type="ChEBI" id="CHEBI:30013"/>
        <dbReference type="ChEBI" id="CHEBI:30616"/>
        <dbReference type="ChEBI" id="CHEBI:61977"/>
        <dbReference type="ChEBI" id="CHEBI:456216"/>
        <dbReference type="EC" id="2.7.11.1"/>
    </reaction>
</comment>
<keyword evidence="10" id="KW-0325">Glycoprotein</keyword>
<dbReference type="PANTHER" id="PTHR27002:SF1111">
    <property type="entry name" value="NON-SPECIFIC SERINE_THREONINE PROTEIN KINASE"/>
    <property type="match status" value="1"/>
</dbReference>
<comment type="similarity">
    <text evidence="13">Belongs to the protein kinase superfamily. Ser/Thr protein kinase family.</text>
</comment>
<dbReference type="PIRSF" id="PIRSF000641">
    <property type="entry name" value="SRK"/>
    <property type="match status" value="1"/>
</dbReference>
<dbReference type="GO" id="GO:0005886">
    <property type="term" value="C:plasma membrane"/>
    <property type="evidence" value="ECO:0007669"/>
    <property type="project" value="UniProtKB-SubCell"/>
</dbReference>
<feature type="region of interest" description="Disordered" evidence="15">
    <location>
        <begin position="849"/>
        <end position="869"/>
    </location>
</feature>
<dbReference type="Gene3D" id="3.30.200.20">
    <property type="entry name" value="Phosphorylase Kinase, domain 1"/>
    <property type="match status" value="1"/>
</dbReference>
<evidence type="ECO:0000259" key="19">
    <source>
        <dbReference type="PROSITE" id="PS50927"/>
    </source>
</evidence>
<comment type="caution">
    <text evidence="21">The sequence shown here is derived from an EMBL/GenBank/DDBJ whole genome shotgun (WGS) entry which is preliminary data.</text>
</comment>
<evidence type="ECO:0000256" key="6">
    <source>
        <dbReference type="ARBA" id="ARBA00022741"/>
    </source>
</evidence>
<dbReference type="PROSITE" id="PS00108">
    <property type="entry name" value="PROTEIN_KINASE_ST"/>
    <property type="match status" value="1"/>
</dbReference>
<dbReference type="InterPro" id="IPR017441">
    <property type="entry name" value="Protein_kinase_ATP_BS"/>
</dbReference>
<evidence type="ECO:0000256" key="16">
    <source>
        <dbReference type="SAM" id="Phobius"/>
    </source>
</evidence>
<protein>
    <recommendedName>
        <fullName evidence="13">Receptor-like serine/threonine-protein kinase</fullName>
        <ecNumber evidence="13">2.7.11.1</ecNumber>
    </recommendedName>
</protein>
<feature type="signal peptide" evidence="17">
    <location>
        <begin position="1"/>
        <end position="31"/>
    </location>
</feature>
<dbReference type="Pfam" id="PF07714">
    <property type="entry name" value="PK_Tyr_Ser-Thr"/>
    <property type="match status" value="1"/>
</dbReference>
<comment type="catalytic activity">
    <reaction evidence="12 13">
        <text>L-seryl-[protein] + ATP = O-phospho-L-seryl-[protein] + ADP + H(+)</text>
        <dbReference type="Rhea" id="RHEA:17989"/>
        <dbReference type="Rhea" id="RHEA-COMP:9863"/>
        <dbReference type="Rhea" id="RHEA-COMP:11604"/>
        <dbReference type="ChEBI" id="CHEBI:15378"/>
        <dbReference type="ChEBI" id="CHEBI:29999"/>
        <dbReference type="ChEBI" id="CHEBI:30616"/>
        <dbReference type="ChEBI" id="CHEBI:83421"/>
        <dbReference type="ChEBI" id="CHEBI:456216"/>
        <dbReference type="EC" id="2.7.11.1"/>
    </reaction>
</comment>
<keyword evidence="3 13" id="KW-0723">Serine/threonine-protein kinase</keyword>
<dbReference type="AlphaFoldDB" id="A0AAV8TAJ6"/>
<keyword evidence="6 13" id="KW-0547">Nucleotide-binding</keyword>
<dbReference type="SUPFAM" id="SSF51110">
    <property type="entry name" value="alpha-D-mannose-specific plant lectins"/>
    <property type="match status" value="1"/>
</dbReference>
<name>A0AAV8TAJ6_9ROSI</name>
<feature type="domain" description="Protein kinase" evidence="18">
    <location>
        <begin position="552"/>
        <end position="838"/>
    </location>
</feature>
<dbReference type="InterPro" id="IPR000719">
    <property type="entry name" value="Prot_kinase_dom"/>
</dbReference>
<comment type="subcellular location">
    <subcellularLocation>
        <location evidence="1">Cell membrane</location>
        <topology evidence="1">Single-pass type I membrane protein</topology>
    </subcellularLocation>
</comment>
<dbReference type="InterPro" id="IPR000858">
    <property type="entry name" value="S_locus_glycoprot_dom"/>
</dbReference>
<dbReference type="GO" id="GO:0005524">
    <property type="term" value="F:ATP binding"/>
    <property type="evidence" value="ECO:0007669"/>
    <property type="project" value="UniProtKB-UniRule"/>
</dbReference>
<dbReference type="PROSITE" id="PS51257">
    <property type="entry name" value="PROKAR_LIPOPROTEIN"/>
    <property type="match status" value="1"/>
</dbReference>
<keyword evidence="16" id="KW-0812">Transmembrane</keyword>
<dbReference type="CDD" id="cd00028">
    <property type="entry name" value="B_lectin"/>
    <property type="match status" value="1"/>
</dbReference>
<dbReference type="GO" id="GO:0048544">
    <property type="term" value="P:recognition of pollen"/>
    <property type="evidence" value="ECO:0007669"/>
    <property type="project" value="InterPro"/>
</dbReference>
<keyword evidence="4 13" id="KW-0808">Transferase</keyword>
<evidence type="ECO:0000313" key="21">
    <source>
        <dbReference type="EMBL" id="KAJ8763723.1"/>
    </source>
</evidence>
<keyword evidence="16" id="KW-0472">Membrane</keyword>
<dbReference type="InterPro" id="IPR036426">
    <property type="entry name" value="Bulb-type_lectin_dom_sf"/>
</dbReference>
<gene>
    <name evidence="21" type="ORF">K2173_003505</name>
</gene>
<dbReference type="CDD" id="cd14066">
    <property type="entry name" value="STKc_IRAK"/>
    <property type="match status" value="1"/>
</dbReference>
<evidence type="ECO:0000259" key="20">
    <source>
        <dbReference type="PROSITE" id="PS50948"/>
    </source>
</evidence>